<dbReference type="PRINTS" id="PR00420">
    <property type="entry name" value="RNGMNOXGNASE"/>
</dbReference>
<accession>A0ABY4CTM3</accession>
<dbReference type="Pfam" id="PF22607">
    <property type="entry name" value="FAD_binding-like"/>
    <property type="match status" value="1"/>
</dbReference>
<organism evidence="3 4">
    <name type="scientific">Hymenobacter tibetensis</name>
    <dbReference type="NCBI Taxonomy" id="497967"/>
    <lineage>
        <taxon>Bacteria</taxon>
        <taxon>Pseudomonadati</taxon>
        <taxon>Bacteroidota</taxon>
        <taxon>Cytophagia</taxon>
        <taxon>Cytophagales</taxon>
        <taxon>Hymenobacteraceae</taxon>
        <taxon>Hymenobacter</taxon>
    </lineage>
</organism>
<keyword evidence="3" id="KW-0503">Monooxygenase</keyword>
<dbReference type="GO" id="GO:0004497">
    <property type="term" value="F:monooxygenase activity"/>
    <property type="evidence" value="ECO:0007669"/>
    <property type="project" value="UniProtKB-KW"/>
</dbReference>
<reference evidence="3 4" key="1">
    <citation type="submission" date="2022-03" db="EMBL/GenBank/DDBJ databases">
        <title>Hymenobactersp. isolated from the air.</title>
        <authorList>
            <person name="Won M."/>
            <person name="Kwon S.-W."/>
        </authorList>
    </citation>
    <scope>NUCLEOTIDE SEQUENCE [LARGE SCALE GENOMIC DNA]</scope>
    <source>
        <strain evidence="3 4">KACC 21982</strain>
    </source>
</reference>
<feature type="domain" description="2,6-dihydroxypyridine 3-monooxygenase substrate binding" evidence="2">
    <location>
        <begin position="162"/>
        <end position="288"/>
    </location>
</feature>
<dbReference type="Proteomes" id="UP000831113">
    <property type="component" value="Chromosome"/>
</dbReference>
<proteinExistence type="predicted"/>
<evidence type="ECO:0000259" key="2">
    <source>
        <dbReference type="Pfam" id="PF22607"/>
    </source>
</evidence>
<dbReference type="PANTHER" id="PTHR47469:SF2">
    <property type="entry name" value="OS06G0597600 PROTEIN"/>
    <property type="match status" value="1"/>
</dbReference>
<evidence type="ECO:0000313" key="3">
    <source>
        <dbReference type="EMBL" id="UOG73397.1"/>
    </source>
</evidence>
<evidence type="ECO:0000313" key="4">
    <source>
        <dbReference type="Proteomes" id="UP000831113"/>
    </source>
</evidence>
<gene>
    <name evidence="3" type="ORF">MTX78_14820</name>
</gene>
<dbReference type="SUPFAM" id="SSF54373">
    <property type="entry name" value="FAD-linked reductases, C-terminal domain"/>
    <property type="match status" value="1"/>
</dbReference>
<dbReference type="SUPFAM" id="SSF51905">
    <property type="entry name" value="FAD/NAD(P)-binding domain"/>
    <property type="match status" value="1"/>
</dbReference>
<dbReference type="NCBIfam" id="NF005566">
    <property type="entry name" value="PRK07236.1"/>
    <property type="match status" value="1"/>
</dbReference>
<dbReference type="Gene3D" id="3.50.50.60">
    <property type="entry name" value="FAD/NAD(P)-binding domain"/>
    <property type="match status" value="2"/>
</dbReference>
<sequence length="372" mass="40722">MGILIVGGSMAGLCAGIALRCKGYEVDIYERSAVTIESRGAGLVVQPDLQHYMIEHGLIPKELFGVPATFGQVLDYTGRVMIKYPISGSFTSWNHLWKNLKAHIPAENYHFSHQLAQVTQDDKQATATFTNGTVVSGDLLLGADGYQSAVRQYLLPGVGPTYAGYLVYRGLVPEEDLTPAEVALFANGITFFPYEHARILAYMVPGDNGEVMPGHRLLNWAWATNTPAPELAELLLDKDGRARPSSVPPSYLSARSLARITQLADQHLPDVFRRIVAETKQPFLQAVMELMVPKMYEGRVAIMGDAAFVVPPQTGAGTSKAYNDAISLAEALHYNATLKPALAQWENDRNRQARKLFAQGKQIAFQSGLGME</sequence>
<dbReference type="InterPro" id="IPR036188">
    <property type="entry name" value="FAD/NAD-bd_sf"/>
</dbReference>
<dbReference type="InterPro" id="IPR053212">
    <property type="entry name" value="DHP_3-monooxygenase"/>
</dbReference>
<evidence type="ECO:0000259" key="1">
    <source>
        <dbReference type="Pfam" id="PF01494"/>
    </source>
</evidence>
<protein>
    <submittedName>
        <fullName evidence="3">FAD-dependent monooxygenase</fullName>
    </submittedName>
</protein>
<dbReference type="InterPro" id="IPR002938">
    <property type="entry name" value="FAD-bd"/>
</dbReference>
<dbReference type="PANTHER" id="PTHR47469">
    <property type="entry name" value="MONOOXYGENASE-LIKE"/>
    <property type="match status" value="1"/>
</dbReference>
<dbReference type="EMBL" id="CP094669">
    <property type="protein sequence ID" value="UOG73397.1"/>
    <property type="molecule type" value="Genomic_DNA"/>
</dbReference>
<feature type="domain" description="FAD-binding" evidence="1">
    <location>
        <begin position="290"/>
        <end position="353"/>
    </location>
</feature>
<dbReference type="Pfam" id="PF01494">
    <property type="entry name" value="FAD_binding_3"/>
    <property type="match status" value="1"/>
</dbReference>
<dbReference type="RefSeq" id="WP_243795786.1">
    <property type="nucleotide sequence ID" value="NZ_CP094669.1"/>
</dbReference>
<keyword evidence="4" id="KW-1185">Reference proteome</keyword>
<keyword evidence="3" id="KW-0560">Oxidoreductase</keyword>
<dbReference type="InterPro" id="IPR054707">
    <property type="entry name" value="DhpH_subs-bd"/>
</dbReference>
<name>A0ABY4CTM3_9BACT</name>